<evidence type="ECO:0000259" key="2">
    <source>
        <dbReference type="Pfam" id="PF01243"/>
    </source>
</evidence>
<dbReference type="Gene3D" id="2.30.110.10">
    <property type="entry name" value="Electron Transport, Fmn-binding Protein, Chain A"/>
    <property type="match status" value="1"/>
</dbReference>
<protein>
    <submittedName>
        <fullName evidence="3">TIGR03618 family F420-dependent PPOX class oxidoreductase</fullName>
    </submittedName>
</protein>
<dbReference type="EMBL" id="BAAALG010000005">
    <property type="protein sequence ID" value="GAA1097853.1"/>
    <property type="molecule type" value="Genomic_DNA"/>
</dbReference>
<dbReference type="InterPro" id="IPR011576">
    <property type="entry name" value="Pyridox_Oxase_N"/>
</dbReference>
<dbReference type="Pfam" id="PF01243">
    <property type="entry name" value="PNPOx_N"/>
    <property type="match status" value="1"/>
</dbReference>
<dbReference type="InterPro" id="IPR012349">
    <property type="entry name" value="Split_barrel_FMN-bd"/>
</dbReference>
<evidence type="ECO:0000313" key="4">
    <source>
        <dbReference type="Proteomes" id="UP001501581"/>
    </source>
</evidence>
<dbReference type="InterPro" id="IPR052019">
    <property type="entry name" value="F420H2_bilvrd_red/Heme_oxyg"/>
</dbReference>
<comment type="caution">
    <text evidence="3">The sequence shown here is derived from an EMBL/GenBank/DDBJ whole genome shotgun (WGS) entry which is preliminary data.</text>
</comment>
<name>A0ABP4EBW2_9ACTN</name>
<evidence type="ECO:0000256" key="1">
    <source>
        <dbReference type="ARBA" id="ARBA00023002"/>
    </source>
</evidence>
<dbReference type="NCBIfam" id="TIGR03618">
    <property type="entry name" value="Rv1155_F420"/>
    <property type="match status" value="1"/>
</dbReference>
<dbReference type="PANTHER" id="PTHR35176:SF1">
    <property type="entry name" value="F420H(2)-DEPENDENT BILIVERDIN REDUCTASE"/>
    <property type="match status" value="1"/>
</dbReference>
<dbReference type="PANTHER" id="PTHR35176">
    <property type="entry name" value="HEME OXYGENASE HI_0854-RELATED"/>
    <property type="match status" value="1"/>
</dbReference>
<evidence type="ECO:0000313" key="3">
    <source>
        <dbReference type="EMBL" id="GAA1097853.1"/>
    </source>
</evidence>
<accession>A0ABP4EBW2</accession>
<dbReference type="SUPFAM" id="SSF50475">
    <property type="entry name" value="FMN-binding split barrel"/>
    <property type="match status" value="1"/>
</dbReference>
<gene>
    <name evidence="3" type="ORF">GCM10009668_13930</name>
</gene>
<proteinExistence type="predicted"/>
<feature type="domain" description="Pyridoxamine 5'-phosphate oxidase N-terminal" evidence="2">
    <location>
        <begin position="12"/>
        <end position="132"/>
    </location>
</feature>
<keyword evidence="1" id="KW-0560">Oxidoreductase</keyword>
<dbReference type="RefSeq" id="WP_343992732.1">
    <property type="nucleotide sequence ID" value="NZ_BAAALG010000005.1"/>
</dbReference>
<dbReference type="InterPro" id="IPR019920">
    <property type="entry name" value="F420-binding_dom_put"/>
</dbReference>
<organism evidence="3 4">
    <name type="scientific">Nocardioides dubius</name>
    <dbReference type="NCBI Taxonomy" id="317019"/>
    <lineage>
        <taxon>Bacteria</taxon>
        <taxon>Bacillati</taxon>
        <taxon>Actinomycetota</taxon>
        <taxon>Actinomycetes</taxon>
        <taxon>Propionibacteriales</taxon>
        <taxon>Nocardioidaceae</taxon>
        <taxon>Nocardioides</taxon>
    </lineage>
</organism>
<sequence>MSIFVPGWDAFPAKLSEFYAEYQLNTLTTLRPDGRPHVVPVGVTLDPVQHCAWIITRDGSRKVRNVEAADGAAHVAVCQVDGPRWSTIEGSATVLRDAASRDRAIELYAQRYRRQPTPDERRIAIRIEVDRIVHGAMLDD</sequence>
<reference evidence="4" key="1">
    <citation type="journal article" date="2019" name="Int. J. Syst. Evol. Microbiol.">
        <title>The Global Catalogue of Microorganisms (GCM) 10K type strain sequencing project: providing services to taxonomists for standard genome sequencing and annotation.</title>
        <authorList>
            <consortium name="The Broad Institute Genomics Platform"/>
            <consortium name="The Broad Institute Genome Sequencing Center for Infectious Disease"/>
            <person name="Wu L."/>
            <person name="Ma J."/>
        </authorList>
    </citation>
    <scope>NUCLEOTIDE SEQUENCE [LARGE SCALE GENOMIC DNA]</scope>
    <source>
        <strain evidence="4">JCM 13008</strain>
    </source>
</reference>
<keyword evidence="4" id="KW-1185">Reference proteome</keyword>
<dbReference type="Proteomes" id="UP001501581">
    <property type="component" value="Unassembled WGS sequence"/>
</dbReference>